<protein>
    <submittedName>
        <fullName evidence="3">AbrB/MazE/SpoVT family DNA-binding domain-containing protein</fullName>
    </submittedName>
</protein>
<gene>
    <name evidence="3" type="ORF">ODU72_05030</name>
</gene>
<dbReference type="EMBL" id="JAOTGY010000007">
    <property type="protein sequence ID" value="MDB6258043.1"/>
    <property type="molecule type" value="Genomic_DNA"/>
</dbReference>
<keyword evidence="3" id="KW-0238">DNA-binding</keyword>
<feature type="domain" description="SpoVT-AbrB" evidence="2">
    <location>
        <begin position="7"/>
        <end position="54"/>
    </location>
</feature>
<dbReference type="RefSeq" id="WP_249906096.1">
    <property type="nucleotide sequence ID" value="NZ_CP090605.1"/>
</dbReference>
<dbReference type="GO" id="GO:0003677">
    <property type="term" value="F:DNA binding"/>
    <property type="evidence" value="ECO:0007669"/>
    <property type="project" value="UniProtKB-KW"/>
</dbReference>
<evidence type="ECO:0000259" key="2">
    <source>
        <dbReference type="SMART" id="SM00966"/>
    </source>
</evidence>
<proteinExistence type="predicted"/>
<feature type="region of interest" description="Disordered" evidence="1">
    <location>
        <begin position="75"/>
        <end position="94"/>
    </location>
</feature>
<dbReference type="AlphaFoldDB" id="A0A9X3W4Q2"/>
<evidence type="ECO:0000313" key="3">
    <source>
        <dbReference type="EMBL" id="MDB6258043.1"/>
    </source>
</evidence>
<dbReference type="Gene3D" id="2.10.260.10">
    <property type="match status" value="1"/>
</dbReference>
<reference evidence="3" key="2">
    <citation type="submission" date="2022-10" db="EMBL/GenBank/DDBJ databases">
        <authorList>
            <person name="Kostovova I."/>
            <person name="Moravkova M."/>
            <person name="Pechar R."/>
        </authorList>
    </citation>
    <scope>NUCLEOTIDE SEQUENCE</scope>
    <source>
        <strain evidence="3">M490A</strain>
    </source>
</reference>
<dbReference type="Proteomes" id="UP001141981">
    <property type="component" value="Unassembled WGS sequence"/>
</dbReference>
<sequence length="94" mass="11046">MLVLKLKKWGNSQGLILPKSILRKAHIDSENIAFEVSVNNKDEIILKSKKDEPKSLKELFQNFDYKKYWSDYEKENPGKSKEMDWGEPVGREVF</sequence>
<evidence type="ECO:0000256" key="1">
    <source>
        <dbReference type="SAM" id="MobiDB-lite"/>
    </source>
</evidence>
<dbReference type="InterPro" id="IPR007159">
    <property type="entry name" value="SpoVT-AbrB_dom"/>
</dbReference>
<accession>A0A9X3W4Q2</accession>
<evidence type="ECO:0000313" key="4">
    <source>
        <dbReference type="Proteomes" id="UP001141981"/>
    </source>
</evidence>
<dbReference type="InterPro" id="IPR037914">
    <property type="entry name" value="SpoVT-AbrB_sf"/>
</dbReference>
<organism evidence="3 4">
    <name type="scientific">Lactobacillus amylovorus</name>
    <dbReference type="NCBI Taxonomy" id="1604"/>
    <lineage>
        <taxon>Bacteria</taxon>
        <taxon>Bacillati</taxon>
        <taxon>Bacillota</taxon>
        <taxon>Bacilli</taxon>
        <taxon>Lactobacillales</taxon>
        <taxon>Lactobacillaceae</taxon>
        <taxon>Lactobacillus</taxon>
    </lineage>
</organism>
<dbReference type="SMART" id="SM00966">
    <property type="entry name" value="SpoVT_AbrB"/>
    <property type="match status" value="1"/>
</dbReference>
<reference evidence="3" key="1">
    <citation type="journal article" date="2022" name="Microorganisms">
        <title>Antibiotic Susceptibility, Resistance Gene Determinants and Corresponding Genomic Regions in Lactobacillus amylovorus Isolates Derived from Wild Boars and Domestic Pigs.</title>
        <authorList>
            <person name="Moravkova M."/>
            <person name="Kostovova I."/>
            <person name="Kavanova K."/>
            <person name="Pechar R."/>
            <person name="Stanek S."/>
            <person name="Brychta A."/>
            <person name="Zeman M."/>
            <person name="Kubasova T."/>
        </authorList>
    </citation>
    <scope>NUCLEOTIDE SEQUENCE</scope>
    <source>
        <strain evidence="3">M490A</strain>
    </source>
</reference>
<name>A0A9X3W4Q2_LACAM</name>
<dbReference type="SUPFAM" id="SSF89447">
    <property type="entry name" value="AbrB/MazE/MraZ-like"/>
    <property type="match status" value="1"/>
</dbReference>
<comment type="caution">
    <text evidence="3">The sequence shown here is derived from an EMBL/GenBank/DDBJ whole genome shotgun (WGS) entry which is preliminary data.</text>
</comment>